<dbReference type="AlphaFoldDB" id="A0A9W6GKZ5"/>
<keyword evidence="2" id="KW-1185">Reference proteome</keyword>
<dbReference type="InterPro" id="IPR037481">
    <property type="entry name" value="LacX"/>
</dbReference>
<dbReference type="PANTHER" id="PTHR11122">
    <property type="entry name" value="APOSPORY-ASSOCIATED PROTEIN C-RELATED"/>
    <property type="match status" value="1"/>
</dbReference>
<sequence>MLYRIDNGILEAVIESKGAELKNLRLLKDNEEFMWSGDPEYWGKTSPVLFPFVGGVKNDTYTYRGVEYRGSKHGFARDMEFQVAESSREKVVFKLSSDKKTLENYPFEFEFYITYTLEGSELIMEYRVVNKTSGEIYFSLGGHPAFATPTDEDVEFSDYYLEFEKEEEAKTYTLEGMYIGDKRVDYLEGRRINLKKDTFIEDAIMFEGLASKRVSLKNKKNKRSVTVDYTGFPFIAFWNVPGADYVCIEPWCGIADFAKSNGKIEEKYGIERLTEGEEFSRVLRIQVSL</sequence>
<comment type="caution">
    <text evidence="1">The sequence shown here is derived from an EMBL/GenBank/DDBJ whole genome shotgun (WGS) entry which is preliminary data.</text>
</comment>
<dbReference type="GO" id="GO:0016853">
    <property type="term" value="F:isomerase activity"/>
    <property type="evidence" value="ECO:0007669"/>
    <property type="project" value="InterPro"/>
</dbReference>
<dbReference type="SUPFAM" id="SSF74650">
    <property type="entry name" value="Galactose mutarotase-like"/>
    <property type="match status" value="1"/>
</dbReference>
<dbReference type="InterPro" id="IPR011013">
    <property type="entry name" value="Gal_mutarotase_sf_dom"/>
</dbReference>
<dbReference type="PANTHER" id="PTHR11122:SF13">
    <property type="entry name" value="GLUCOSE-6-PHOSPHATE 1-EPIMERASE"/>
    <property type="match status" value="1"/>
</dbReference>
<proteinExistence type="predicted"/>
<dbReference type="GO" id="GO:0030246">
    <property type="term" value="F:carbohydrate binding"/>
    <property type="evidence" value="ECO:0007669"/>
    <property type="project" value="InterPro"/>
</dbReference>
<name>A0A9W6GKZ5_9FUSO</name>
<evidence type="ECO:0000313" key="1">
    <source>
        <dbReference type="EMBL" id="GLI55671.1"/>
    </source>
</evidence>
<protein>
    <submittedName>
        <fullName evidence="1">Aldose 1-epimerase</fullName>
    </submittedName>
</protein>
<dbReference type="Gene3D" id="2.70.98.10">
    <property type="match status" value="1"/>
</dbReference>
<dbReference type="InterPro" id="IPR008183">
    <property type="entry name" value="Aldose_1/G6P_1-epimerase"/>
</dbReference>
<organism evidence="1 2">
    <name type="scientific">Propionigenium maris DSM 9537</name>
    <dbReference type="NCBI Taxonomy" id="1123000"/>
    <lineage>
        <taxon>Bacteria</taxon>
        <taxon>Fusobacteriati</taxon>
        <taxon>Fusobacteriota</taxon>
        <taxon>Fusobacteriia</taxon>
        <taxon>Fusobacteriales</taxon>
        <taxon>Fusobacteriaceae</taxon>
        <taxon>Propionigenium</taxon>
    </lineage>
</organism>
<dbReference type="RefSeq" id="WP_281834309.1">
    <property type="nucleotide sequence ID" value="NZ_BSDY01000004.1"/>
</dbReference>
<reference evidence="1" key="1">
    <citation type="submission" date="2022-12" db="EMBL/GenBank/DDBJ databases">
        <title>Reference genome sequencing for broad-spectrum identification of bacterial and archaeal isolates by mass spectrometry.</title>
        <authorList>
            <person name="Sekiguchi Y."/>
            <person name="Tourlousse D.M."/>
        </authorList>
    </citation>
    <scope>NUCLEOTIDE SEQUENCE</scope>
    <source>
        <strain evidence="1">10succ1</strain>
    </source>
</reference>
<evidence type="ECO:0000313" key="2">
    <source>
        <dbReference type="Proteomes" id="UP001144471"/>
    </source>
</evidence>
<dbReference type="InterPro" id="IPR014718">
    <property type="entry name" value="GH-type_carb-bd"/>
</dbReference>
<gene>
    <name evidence="1" type="primary">galM4</name>
    <name evidence="1" type="ORF">PM10SUCC1_11850</name>
</gene>
<dbReference type="Proteomes" id="UP001144471">
    <property type="component" value="Unassembled WGS sequence"/>
</dbReference>
<dbReference type="Pfam" id="PF01263">
    <property type="entry name" value="Aldose_epim"/>
    <property type="match status" value="1"/>
</dbReference>
<dbReference type="EMBL" id="BSDY01000004">
    <property type="protein sequence ID" value="GLI55671.1"/>
    <property type="molecule type" value="Genomic_DNA"/>
</dbReference>
<dbReference type="GO" id="GO:0005975">
    <property type="term" value="P:carbohydrate metabolic process"/>
    <property type="evidence" value="ECO:0007669"/>
    <property type="project" value="InterPro"/>
</dbReference>
<accession>A0A9W6GKZ5</accession>
<dbReference type="CDD" id="cd09024">
    <property type="entry name" value="Aldose_epim_lacX"/>
    <property type="match status" value="1"/>
</dbReference>